<accession>A0A6A5R093</accession>
<feature type="region of interest" description="Disordered" evidence="1">
    <location>
        <begin position="605"/>
        <end position="684"/>
    </location>
</feature>
<evidence type="ECO:0000313" key="3">
    <source>
        <dbReference type="Proteomes" id="UP000800096"/>
    </source>
</evidence>
<feature type="region of interest" description="Disordered" evidence="1">
    <location>
        <begin position="36"/>
        <end position="63"/>
    </location>
</feature>
<feature type="region of interest" description="Disordered" evidence="1">
    <location>
        <begin position="197"/>
        <end position="273"/>
    </location>
</feature>
<dbReference type="EMBL" id="ML979132">
    <property type="protein sequence ID" value="KAF1921465.1"/>
    <property type="molecule type" value="Genomic_DNA"/>
</dbReference>
<feature type="compositionally biased region" description="Basic and acidic residues" evidence="1">
    <location>
        <begin position="645"/>
        <end position="660"/>
    </location>
</feature>
<feature type="compositionally biased region" description="Basic and acidic residues" evidence="1">
    <location>
        <begin position="91"/>
        <end position="106"/>
    </location>
</feature>
<name>A0A6A5R093_AMPQU</name>
<dbReference type="OrthoDB" id="3794971at2759"/>
<evidence type="ECO:0000313" key="2">
    <source>
        <dbReference type="EMBL" id="KAF1921465.1"/>
    </source>
</evidence>
<gene>
    <name evidence="2" type="ORF">BDU57DRAFT_510281</name>
</gene>
<reference evidence="2" key="1">
    <citation type="journal article" date="2020" name="Stud. Mycol.">
        <title>101 Dothideomycetes genomes: a test case for predicting lifestyles and emergence of pathogens.</title>
        <authorList>
            <person name="Haridas S."/>
            <person name="Albert R."/>
            <person name="Binder M."/>
            <person name="Bloem J."/>
            <person name="Labutti K."/>
            <person name="Salamov A."/>
            <person name="Andreopoulos B."/>
            <person name="Baker S."/>
            <person name="Barry K."/>
            <person name="Bills G."/>
            <person name="Bluhm B."/>
            <person name="Cannon C."/>
            <person name="Castanera R."/>
            <person name="Culley D."/>
            <person name="Daum C."/>
            <person name="Ezra D."/>
            <person name="Gonzalez J."/>
            <person name="Henrissat B."/>
            <person name="Kuo A."/>
            <person name="Liang C."/>
            <person name="Lipzen A."/>
            <person name="Lutzoni F."/>
            <person name="Magnuson J."/>
            <person name="Mondo S."/>
            <person name="Nolan M."/>
            <person name="Ohm R."/>
            <person name="Pangilinan J."/>
            <person name="Park H.-J."/>
            <person name="Ramirez L."/>
            <person name="Alfaro M."/>
            <person name="Sun H."/>
            <person name="Tritt A."/>
            <person name="Yoshinaga Y."/>
            <person name="Zwiers L.-H."/>
            <person name="Turgeon B."/>
            <person name="Goodwin S."/>
            <person name="Spatafora J."/>
            <person name="Crous P."/>
            <person name="Grigoriev I."/>
        </authorList>
    </citation>
    <scope>NUCLEOTIDE SEQUENCE</scope>
    <source>
        <strain evidence="2">HMLAC05119</strain>
    </source>
</reference>
<sequence>MRKTFGELHIPLYSSSCLRSSADSVACRNRISRLLSASPTMPPPHSKAKCSVQIPQDSAPQRPRTLLQRVSSSFISILPRIPSRRGSSSANRDDRPGTAPGHDHIPTLESMRSRMRLHNTQQTPVPHVEIPKLSHSERNCPYEPNLYHSFPSIEQKGGDLCGLRPLKPRHSTSDRPCSHCRTKSPLFHIVSSFKRSHSQDRSITAVESSLAPPIKSSNSSEEPPRAVSAVLVAKRVGNPPRKSSLPRDLRPSYKTLRPSSAQSPDSSTHQSIVQRALSQISYTSKTHEPRPISPKLHHLHGLPHAKDHPYMHKRELEAHLAALRAGSPSPLRRSIDELTPSPVDDEPYQDFSRTVFYGTTISSAARVSRRTPSPAHTVMHRVETSRSVIIGQRRRPMYAEELECSGVYRQPSAQGHRHRASPAVPQAEYQDADDESAQTRSTIGGNSVRWKGGNEKPRLRGGSGKLQMKEWILGCPPAYLSKSSDSATDIPATPRPAPEHAVHRNRARACLPALEKPLVEPRQSRAAPLVPYHSSSTHQIAPPVPTLRGGAASAVRLPPTLYWLAGGTGAPVTIDAWQKRKGRRRMGGMLGLAIYGAQAGTLYTDSQDSQSSLSPSSASMKTSTEPSRARPVVVTQGQVAGENTSRADDSIATAQEERGAAEGAGAGISAPPARDSVAVEEATS</sequence>
<protein>
    <submittedName>
        <fullName evidence="2">Uncharacterized protein</fullName>
    </submittedName>
</protein>
<dbReference type="AlphaFoldDB" id="A0A6A5R093"/>
<organism evidence="2 3">
    <name type="scientific">Ampelomyces quisqualis</name>
    <name type="common">Powdery mildew agent</name>
    <dbReference type="NCBI Taxonomy" id="50730"/>
    <lineage>
        <taxon>Eukaryota</taxon>
        <taxon>Fungi</taxon>
        <taxon>Dikarya</taxon>
        <taxon>Ascomycota</taxon>
        <taxon>Pezizomycotina</taxon>
        <taxon>Dothideomycetes</taxon>
        <taxon>Pleosporomycetidae</taxon>
        <taxon>Pleosporales</taxon>
        <taxon>Pleosporineae</taxon>
        <taxon>Phaeosphaeriaceae</taxon>
        <taxon>Ampelomyces</taxon>
    </lineage>
</organism>
<feature type="region of interest" description="Disordered" evidence="1">
    <location>
        <begin position="78"/>
        <end position="108"/>
    </location>
</feature>
<proteinExistence type="predicted"/>
<dbReference type="Proteomes" id="UP000800096">
    <property type="component" value="Unassembled WGS sequence"/>
</dbReference>
<feature type="compositionally biased region" description="Low complexity" evidence="1">
    <location>
        <begin position="661"/>
        <end position="673"/>
    </location>
</feature>
<evidence type="ECO:0000256" key="1">
    <source>
        <dbReference type="SAM" id="MobiDB-lite"/>
    </source>
</evidence>
<feature type="compositionally biased region" description="Polar residues" evidence="1">
    <location>
        <begin position="257"/>
        <end position="273"/>
    </location>
</feature>
<feature type="region of interest" description="Disordered" evidence="1">
    <location>
        <begin position="409"/>
        <end position="463"/>
    </location>
</feature>
<feature type="compositionally biased region" description="Polar residues" evidence="1">
    <location>
        <begin position="635"/>
        <end position="644"/>
    </location>
</feature>
<keyword evidence="3" id="KW-1185">Reference proteome</keyword>
<feature type="compositionally biased region" description="Low complexity" evidence="1">
    <location>
        <begin position="606"/>
        <end position="623"/>
    </location>
</feature>